<evidence type="ECO:0000256" key="1">
    <source>
        <dbReference type="SAM" id="MobiDB-lite"/>
    </source>
</evidence>
<dbReference type="EMBL" id="JAHRIQ010076059">
    <property type="protein sequence ID" value="MEQ2246131.1"/>
    <property type="molecule type" value="Genomic_DNA"/>
</dbReference>
<organism evidence="2 3">
    <name type="scientific">Ilyodon furcidens</name>
    <name type="common">goldbreast splitfin</name>
    <dbReference type="NCBI Taxonomy" id="33524"/>
    <lineage>
        <taxon>Eukaryota</taxon>
        <taxon>Metazoa</taxon>
        <taxon>Chordata</taxon>
        <taxon>Craniata</taxon>
        <taxon>Vertebrata</taxon>
        <taxon>Euteleostomi</taxon>
        <taxon>Actinopterygii</taxon>
        <taxon>Neopterygii</taxon>
        <taxon>Teleostei</taxon>
        <taxon>Neoteleostei</taxon>
        <taxon>Acanthomorphata</taxon>
        <taxon>Ovalentaria</taxon>
        <taxon>Atherinomorphae</taxon>
        <taxon>Cyprinodontiformes</taxon>
        <taxon>Goodeidae</taxon>
        <taxon>Ilyodon</taxon>
    </lineage>
</organism>
<sequence length="71" mass="8288">MAHKRKMTVFEALEQLWSNSDAEIEESSDSSKISEAEEEEWTQFTTRSKQDRLKLKGPSLPPLRFSLYLLL</sequence>
<dbReference type="Proteomes" id="UP001482620">
    <property type="component" value="Unassembled WGS sequence"/>
</dbReference>
<protein>
    <submittedName>
        <fullName evidence="2">Uncharacterized protein</fullName>
    </submittedName>
</protein>
<evidence type="ECO:0000313" key="3">
    <source>
        <dbReference type="Proteomes" id="UP001482620"/>
    </source>
</evidence>
<keyword evidence="3" id="KW-1185">Reference proteome</keyword>
<evidence type="ECO:0000313" key="2">
    <source>
        <dbReference type="EMBL" id="MEQ2246131.1"/>
    </source>
</evidence>
<name>A0ABV0UN13_9TELE</name>
<feature type="region of interest" description="Disordered" evidence="1">
    <location>
        <begin position="21"/>
        <end position="47"/>
    </location>
</feature>
<accession>A0ABV0UN13</accession>
<gene>
    <name evidence="2" type="ORF">ILYODFUR_035086</name>
</gene>
<reference evidence="2 3" key="1">
    <citation type="submission" date="2021-06" db="EMBL/GenBank/DDBJ databases">
        <authorList>
            <person name="Palmer J.M."/>
        </authorList>
    </citation>
    <scope>NUCLEOTIDE SEQUENCE [LARGE SCALE GENOMIC DNA]</scope>
    <source>
        <strain evidence="3">if_2019</strain>
        <tissue evidence="2">Muscle</tissue>
    </source>
</reference>
<proteinExistence type="predicted"/>
<comment type="caution">
    <text evidence="2">The sequence shown here is derived from an EMBL/GenBank/DDBJ whole genome shotgun (WGS) entry which is preliminary data.</text>
</comment>